<dbReference type="Proteomes" id="UP001056120">
    <property type="component" value="Linkage Group LG18"/>
</dbReference>
<gene>
    <name evidence="1" type="ORF">L1987_56185</name>
</gene>
<proteinExistence type="predicted"/>
<reference evidence="1 2" key="2">
    <citation type="journal article" date="2022" name="Mol. Ecol. Resour.">
        <title>The genomes of chicory, endive, great burdock and yacon provide insights into Asteraceae paleo-polyploidization history and plant inulin production.</title>
        <authorList>
            <person name="Fan W."/>
            <person name="Wang S."/>
            <person name="Wang H."/>
            <person name="Wang A."/>
            <person name="Jiang F."/>
            <person name="Liu H."/>
            <person name="Zhao H."/>
            <person name="Xu D."/>
            <person name="Zhang Y."/>
        </authorList>
    </citation>
    <scope>NUCLEOTIDE SEQUENCE [LARGE SCALE GENOMIC DNA]</scope>
    <source>
        <strain evidence="2">cv. Yunnan</strain>
        <tissue evidence="1">Leaves</tissue>
    </source>
</reference>
<reference evidence="2" key="1">
    <citation type="journal article" date="2022" name="Mol. Ecol. Resour.">
        <title>The genomes of chicory, endive, great burdock and yacon provide insights into Asteraceae palaeo-polyploidization history and plant inulin production.</title>
        <authorList>
            <person name="Fan W."/>
            <person name="Wang S."/>
            <person name="Wang H."/>
            <person name="Wang A."/>
            <person name="Jiang F."/>
            <person name="Liu H."/>
            <person name="Zhao H."/>
            <person name="Xu D."/>
            <person name="Zhang Y."/>
        </authorList>
    </citation>
    <scope>NUCLEOTIDE SEQUENCE [LARGE SCALE GENOMIC DNA]</scope>
    <source>
        <strain evidence="2">cv. Yunnan</strain>
    </source>
</reference>
<organism evidence="1 2">
    <name type="scientific">Smallanthus sonchifolius</name>
    <dbReference type="NCBI Taxonomy" id="185202"/>
    <lineage>
        <taxon>Eukaryota</taxon>
        <taxon>Viridiplantae</taxon>
        <taxon>Streptophyta</taxon>
        <taxon>Embryophyta</taxon>
        <taxon>Tracheophyta</taxon>
        <taxon>Spermatophyta</taxon>
        <taxon>Magnoliopsida</taxon>
        <taxon>eudicotyledons</taxon>
        <taxon>Gunneridae</taxon>
        <taxon>Pentapetalae</taxon>
        <taxon>asterids</taxon>
        <taxon>campanulids</taxon>
        <taxon>Asterales</taxon>
        <taxon>Asteraceae</taxon>
        <taxon>Asteroideae</taxon>
        <taxon>Heliantheae alliance</taxon>
        <taxon>Millerieae</taxon>
        <taxon>Smallanthus</taxon>
    </lineage>
</organism>
<evidence type="ECO:0000313" key="1">
    <source>
        <dbReference type="EMBL" id="KAI3756365.1"/>
    </source>
</evidence>
<sequence>MPMDFMDIVLGRFFGLDWIGSLIVAAKGSLPKGRAFSLKEHGKGIENSRLYQNKRILKIPFGSYLFD</sequence>
<name>A0ACB9ECG0_9ASTR</name>
<comment type="caution">
    <text evidence="1">The sequence shown here is derived from an EMBL/GenBank/DDBJ whole genome shotgun (WGS) entry which is preliminary data.</text>
</comment>
<accession>A0ACB9ECG0</accession>
<evidence type="ECO:0000313" key="2">
    <source>
        <dbReference type="Proteomes" id="UP001056120"/>
    </source>
</evidence>
<dbReference type="EMBL" id="CM042035">
    <property type="protein sequence ID" value="KAI3756365.1"/>
    <property type="molecule type" value="Genomic_DNA"/>
</dbReference>
<keyword evidence="2" id="KW-1185">Reference proteome</keyword>
<protein>
    <submittedName>
        <fullName evidence="1">Uncharacterized protein</fullName>
    </submittedName>
</protein>